<gene>
    <name evidence="1" type="ORF">Tci_006681</name>
</gene>
<sequence length="317" mass="36334">METMWCLFDPSPSGWTSKLRNDILMFQKHQGESLSEAWTHFKDLLQKVPYHGIDLWLLIQILYDHVNPITRQTINQAAGGKLRDKSDEESWALLEDLTLYDNEIWSDPRDSAKPVKAISMPQDFPIKKIASSCEICSGPHDTQYCMKNPEQAFFEYASTRTDKAGGKCEFRTKENRFEYIQSVAPEKMKDPGLLILPCRLGDSKPFKTQADLGSCVNLLPLNLFKKLKIRLLEETDDVLGLADETKSYPIGIVKNVEVHVGKIKLFEDFHVVDIEREPTCPLLVGRRFLATANAIIVDIFDKRIPEVLRRFMWTILG</sequence>
<dbReference type="AlphaFoldDB" id="A0A6L2JCF5"/>
<dbReference type="Gene3D" id="2.40.70.10">
    <property type="entry name" value="Acid Proteases"/>
    <property type="match status" value="1"/>
</dbReference>
<comment type="caution">
    <text evidence="1">The sequence shown here is derived from an EMBL/GenBank/DDBJ whole genome shotgun (WGS) entry which is preliminary data.</text>
</comment>
<dbReference type="PANTHER" id="PTHR33067">
    <property type="entry name" value="RNA-DIRECTED DNA POLYMERASE-RELATED"/>
    <property type="match status" value="1"/>
</dbReference>
<reference evidence="1" key="1">
    <citation type="journal article" date="2019" name="Sci. Rep.">
        <title>Draft genome of Tanacetum cinerariifolium, the natural source of mosquito coil.</title>
        <authorList>
            <person name="Yamashiro T."/>
            <person name="Shiraishi A."/>
            <person name="Satake H."/>
            <person name="Nakayama K."/>
        </authorList>
    </citation>
    <scope>NUCLEOTIDE SEQUENCE</scope>
</reference>
<dbReference type="CDD" id="cd00303">
    <property type="entry name" value="retropepsin_like"/>
    <property type="match status" value="1"/>
</dbReference>
<organism evidence="1">
    <name type="scientific">Tanacetum cinerariifolium</name>
    <name type="common">Dalmatian daisy</name>
    <name type="synonym">Chrysanthemum cinerariifolium</name>
    <dbReference type="NCBI Taxonomy" id="118510"/>
    <lineage>
        <taxon>Eukaryota</taxon>
        <taxon>Viridiplantae</taxon>
        <taxon>Streptophyta</taxon>
        <taxon>Embryophyta</taxon>
        <taxon>Tracheophyta</taxon>
        <taxon>Spermatophyta</taxon>
        <taxon>Magnoliopsida</taxon>
        <taxon>eudicotyledons</taxon>
        <taxon>Gunneridae</taxon>
        <taxon>Pentapetalae</taxon>
        <taxon>asterids</taxon>
        <taxon>campanulids</taxon>
        <taxon>Asterales</taxon>
        <taxon>Asteraceae</taxon>
        <taxon>Asteroideae</taxon>
        <taxon>Anthemideae</taxon>
        <taxon>Anthemidinae</taxon>
        <taxon>Tanacetum</taxon>
    </lineage>
</organism>
<accession>A0A6L2JCF5</accession>
<proteinExistence type="predicted"/>
<dbReference type="EMBL" id="BKCJ010000609">
    <property type="protein sequence ID" value="GEU34703.1"/>
    <property type="molecule type" value="Genomic_DNA"/>
</dbReference>
<name>A0A6L2JCF5_TANCI</name>
<evidence type="ECO:0000313" key="1">
    <source>
        <dbReference type="EMBL" id="GEU34703.1"/>
    </source>
</evidence>
<dbReference type="InterPro" id="IPR021109">
    <property type="entry name" value="Peptidase_aspartic_dom_sf"/>
</dbReference>
<protein>
    <submittedName>
        <fullName evidence="1">MAK10-like protein</fullName>
    </submittedName>
</protein>
<dbReference type="PANTHER" id="PTHR33067:SF9">
    <property type="entry name" value="RNA-DIRECTED DNA POLYMERASE"/>
    <property type="match status" value="1"/>
</dbReference>